<dbReference type="Proteomes" id="UP000050502">
    <property type="component" value="Unassembled WGS sequence"/>
</dbReference>
<evidence type="ECO:0000313" key="4">
    <source>
        <dbReference type="Proteomes" id="UP000037784"/>
    </source>
</evidence>
<organism evidence="2 4">
    <name type="scientific">Ardenticatena maritima</name>
    <dbReference type="NCBI Taxonomy" id="872965"/>
    <lineage>
        <taxon>Bacteria</taxon>
        <taxon>Bacillati</taxon>
        <taxon>Chloroflexota</taxon>
        <taxon>Ardenticatenia</taxon>
        <taxon>Ardenticatenales</taxon>
        <taxon>Ardenticatenaceae</taxon>
        <taxon>Ardenticatena</taxon>
    </lineage>
</organism>
<dbReference type="Pfam" id="PF13480">
    <property type="entry name" value="Acetyltransf_6"/>
    <property type="match status" value="1"/>
</dbReference>
<sequence length="337" mass="38455">MRPHLITSTAEFAKLRPSWEALFHACSWATVFQSPQWQLTWWQHFGREGSLRALALYDGETLVGLAPFYITREGKTPLLRLVGGIDLTDYLDVLARPGYESHLWEAVLDTWLGEQCECTLDLHSLRADSPTVRLLPEHASAHHIALTHQQETVCPVIALPASWEAYQAALPSKARHELRRKLRKAGRDALTSWYIVAHPTAIAEDLPRFFHLHEQSSPEKAAFWTPTRRAFFEAMAVEMSRAGWLKLAFLLVNGAPAATFMFFDDGERFLLYNSGFDPAFDAFSPGWVLLGYLIEHAIRLGRREFDFLRGDEAYKYEFGARSCPLFNMRLIPPHRTA</sequence>
<feature type="domain" description="BioF2-like acetyltransferase" evidence="1">
    <location>
        <begin position="172"/>
        <end position="315"/>
    </location>
</feature>
<dbReference type="Gene3D" id="3.40.630.30">
    <property type="match status" value="1"/>
</dbReference>
<comment type="caution">
    <text evidence="2">The sequence shown here is derived from an EMBL/GenBank/DDBJ whole genome shotgun (WGS) entry which is preliminary data.</text>
</comment>
<dbReference type="AlphaFoldDB" id="A0A0N0RFM1"/>
<evidence type="ECO:0000313" key="5">
    <source>
        <dbReference type="Proteomes" id="UP000050502"/>
    </source>
</evidence>
<dbReference type="InterPro" id="IPR016181">
    <property type="entry name" value="Acyl_CoA_acyltransferase"/>
</dbReference>
<dbReference type="OrthoDB" id="9808976at2"/>
<reference evidence="2" key="1">
    <citation type="journal article" date="2015" name="Genome Announc.">
        <title>Draft Genome Sequence of a Heterotrophic Facultative Anaerobic Thermophilic Bacterium, Ardenticatena maritima Strain 110ST.</title>
        <authorList>
            <person name="Kawaichi S."/>
            <person name="Yoshida T."/>
            <person name="Sako Y."/>
            <person name="Nakamura R."/>
        </authorList>
    </citation>
    <scope>NUCLEOTIDE SEQUENCE [LARGE SCALE GENOMIC DNA]</scope>
    <source>
        <strain evidence="2">110S</strain>
    </source>
</reference>
<proteinExistence type="predicted"/>
<dbReference type="SUPFAM" id="SSF55729">
    <property type="entry name" value="Acyl-CoA N-acyltransferases (Nat)"/>
    <property type="match status" value="1"/>
</dbReference>
<evidence type="ECO:0000259" key="1">
    <source>
        <dbReference type="Pfam" id="PF13480"/>
    </source>
</evidence>
<dbReference type="Proteomes" id="UP000037784">
    <property type="component" value="Unassembled WGS sequence"/>
</dbReference>
<evidence type="ECO:0000313" key="2">
    <source>
        <dbReference type="EMBL" id="GAP63200.1"/>
    </source>
</evidence>
<protein>
    <recommendedName>
        <fullName evidence="1">BioF2-like acetyltransferase domain-containing protein</fullName>
    </recommendedName>
</protein>
<accession>A0A0N0RFM1</accession>
<keyword evidence="4" id="KW-1185">Reference proteome</keyword>
<dbReference type="STRING" id="872965.SE16_07030"/>
<reference evidence="3 5" key="2">
    <citation type="submission" date="2015-07" db="EMBL/GenBank/DDBJ databases">
        <title>Whole genome sequence of Ardenticatena maritima DSM 23922.</title>
        <authorList>
            <person name="Hemp J."/>
            <person name="Ward L.M."/>
            <person name="Pace L.A."/>
            <person name="Fischer W.W."/>
        </authorList>
    </citation>
    <scope>NUCLEOTIDE SEQUENCE [LARGE SCALE GENOMIC DNA]</scope>
    <source>
        <strain evidence="3 5">110S</strain>
    </source>
</reference>
<dbReference type="RefSeq" id="WP_054493071.1">
    <property type="nucleotide sequence ID" value="NZ_BBZA01000125.1"/>
</dbReference>
<reference evidence="4" key="3">
    <citation type="submission" date="2015-08" db="EMBL/GenBank/DDBJ databases">
        <title>Draft Genome Sequence of a Heterotrophic Facultative Anaerobic Bacterium Ardenticatena maritima Strain 110S.</title>
        <authorList>
            <person name="Kawaichi S."/>
            <person name="Yoshida T."/>
            <person name="Sako Y."/>
            <person name="Nakamura R."/>
        </authorList>
    </citation>
    <scope>NUCLEOTIDE SEQUENCE [LARGE SCALE GENOMIC DNA]</scope>
    <source>
        <strain evidence="4">110S</strain>
    </source>
</reference>
<dbReference type="EMBL" id="BBZA01000125">
    <property type="protein sequence ID" value="GAP63200.1"/>
    <property type="molecule type" value="Genomic_DNA"/>
</dbReference>
<evidence type="ECO:0000313" key="3">
    <source>
        <dbReference type="EMBL" id="KPL88529.1"/>
    </source>
</evidence>
<gene>
    <name evidence="2" type="ORF">ARMA_1623</name>
    <name evidence="3" type="ORF">SE16_07030</name>
</gene>
<dbReference type="InterPro" id="IPR038740">
    <property type="entry name" value="BioF2-like_GNAT_dom"/>
</dbReference>
<name>A0A0N0RFM1_9CHLR</name>
<dbReference type="EMBL" id="LGKN01000004">
    <property type="protein sequence ID" value="KPL88529.1"/>
    <property type="molecule type" value="Genomic_DNA"/>
</dbReference>